<feature type="binding site" evidence="10">
    <location>
        <position position="139"/>
    </location>
    <ligand>
        <name>Mg(2+)</name>
        <dbReference type="ChEBI" id="CHEBI:18420"/>
        <label>1</label>
        <note>catalytic</note>
    </ligand>
</feature>
<dbReference type="InterPro" id="IPR000760">
    <property type="entry name" value="Inositol_monophosphatase-like"/>
</dbReference>
<evidence type="ECO:0000256" key="11">
    <source>
        <dbReference type="RuleBase" id="RU368076"/>
    </source>
</evidence>
<comment type="catalytic activity">
    <reaction evidence="9">
        <text>3'-phosphoadenylyl sulfate + H2O = adenosine 5'-phosphosulfate + phosphate</text>
        <dbReference type="Rhea" id="RHEA:77639"/>
        <dbReference type="ChEBI" id="CHEBI:15377"/>
        <dbReference type="ChEBI" id="CHEBI:43474"/>
        <dbReference type="ChEBI" id="CHEBI:58243"/>
        <dbReference type="ChEBI" id="CHEBI:58339"/>
        <dbReference type="EC" id="3.1.3.7"/>
    </reaction>
    <physiologicalReaction direction="left-to-right" evidence="9">
        <dbReference type="Rhea" id="RHEA:77640"/>
    </physiologicalReaction>
</comment>
<gene>
    <name evidence="12" type="primary">tol1</name>
    <name evidence="12" type="ORF">SOMG_04801</name>
</gene>
<dbReference type="PRINTS" id="PR00377">
    <property type="entry name" value="IMPHPHTASES"/>
</dbReference>
<accession>A0AAE9WGL4</accession>
<evidence type="ECO:0000256" key="1">
    <source>
        <dbReference type="ARBA" id="ARBA00001946"/>
    </source>
</evidence>
<dbReference type="EMBL" id="CP115613">
    <property type="protein sequence ID" value="WBW74661.1"/>
    <property type="molecule type" value="Genomic_DNA"/>
</dbReference>
<dbReference type="AlphaFoldDB" id="A0AAE9WGL4"/>
<comment type="function">
    <text evidence="11">Converts adenosine 3'-phosphate 5'-phosphosulfate (PAPS) to adenosine 5'-phosphosulfate (APS) and 3'(2')-phosphoadenosine 5'-phosphate (PAP) to AMP.</text>
</comment>
<dbReference type="NCBIfam" id="TIGR01330">
    <property type="entry name" value="bisphos_HAL2"/>
    <property type="match status" value="1"/>
</dbReference>
<keyword evidence="4 10" id="KW-0479">Metal-binding</keyword>
<dbReference type="FunFam" id="3.40.190.80:FF:000003">
    <property type="entry name" value="PAP-specific phosphatase HAL2-like"/>
    <property type="match status" value="1"/>
</dbReference>
<evidence type="ECO:0000256" key="5">
    <source>
        <dbReference type="ARBA" id="ARBA00022801"/>
    </source>
</evidence>
<protein>
    <recommendedName>
        <fullName evidence="3 11">3'(2'),5'-bisphosphate nucleotidase</fullName>
        <ecNumber evidence="3 11">3.1.3.7</ecNumber>
    </recommendedName>
</protein>
<dbReference type="SUPFAM" id="SSF56655">
    <property type="entry name" value="Carbohydrate phosphatase"/>
    <property type="match status" value="1"/>
</dbReference>
<dbReference type="KEGG" id="som:SOMG_04801"/>
<evidence type="ECO:0000256" key="10">
    <source>
        <dbReference type="PIRSR" id="PIRSR600760-2"/>
    </source>
</evidence>
<comment type="similarity">
    <text evidence="2 11">Belongs to the inositol monophosphatase superfamily.</text>
</comment>
<organism evidence="12 13">
    <name type="scientific">Schizosaccharomyces osmophilus</name>
    <dbReference type="NCBI Taxonomy" id="2545709"/>
    <lineage>
        <taxon>Eukaryota</taxon>
        <taxon>Fungi</taxon>
        <taxon>Dikarya</taxon>
        <taxon>Ascomycota</taxon>
        <taxon>Taphrinomycotina</taxon>
        <taxon>Schizosaccharomycetes</taxon>
        <taxon>Schizosaccharomycetales</taxon>
        <taxon>Schizosaccharomycetaceae</taxon>
        <taxon>Schizosaccharomyces</taxon>
    </lineage>
</organism>
<dbReference type="CDD" id="cd01517">
    <property type="entry name" value="PAP_phosphatase"/>
    <property type="match status" value="1"/>
</dbReference>
<keyword evidence="13" id="KW-1185">Reference proteome</keyword>
<dbReference type="PANTHER" id="PTHR43200">
    <property type="entry name" value="PHOSPHATASE"/>
    <property type="match status" value="1"/>
</dbReference>
<evidence type="ECO:0000256" key="2">
    <source>
        <dbReference type="ARBA" id="ARBA00009759"/>
    </source>
</evidence>
<comment type="cofactor">
    <cofactor evidence="1 10 11">
        <name>Mg(2+)</name>
        <dbReference type="ChEBI" id="CHEBI:18420"/>
    </cofactor>
</comment>
<dbReference type="PROSITE" id="PS00629">
    <property type="entry name" value="IMP_1"/>
    <property type="match status" value="1"/>
</dbReference>
<evidence type="ECO:0000256" key="3">
    <source>
        <dbReference type="ARBA" id="ARBA00012633"/>
    </source>
</evidence>
<dbReference type="InterPro" id="IPR051090">
    <property type="entry name" value="Inositol_monoP_superfamily"/>
</dbReference>
<dbReference type="GO" id="GO:0000103">
    <property type="term" value="P:sulfate assimilation"/>
    <property type="evidence" value="ECO:0007669"/>
    <property type="project" value="TreeGrafter"/>
</dbReference>
<dbReference type="PROSITE" id="PS00630">
    <property type="entry name" value="IMP_2"/>
    <property type="match status" value="1"/>
</dbReference>
<comment type="catalytic activity">
    <reaction evidence="7">
        <text>adenosine 2',5'-bisphosphate + H2O = AMP + phosphate</text>
        <dbReference type="Rhea" id="RHEA:77643"/>
        <dbReference type="ChEBI" id="CHEBI:15377"/>
        <dbReference type="ChEBI" id="CHEBI:43474"/>
        <dbReference type="ChEBI" id="CHEBI:194156"/>
        <dbReference type="ChEBI" id="CHEBI:456215"/>
        <dbReference type="EC" id="3.1.3.7"/>
    </reaction>
    <physiologicalReaction direction="left-to-right" evidence="7">
        <dbReference type="Rhea" id="RHEA:77644"/>
    </physiologicalReaction>
</comment>
<dbReference type="GO" id="GO:0046872">
    <property type="term" value="F:metal ion binding"/>
    <property type="evidence" value="ECO:0007669"/>
    <property type="project" value="UniProtKB-UniRule"/>
</dbReference>
<evidence type="ECO:0000256" key="4">
    <source>
        <dbReference type="ARBA" id="ARBA00022723"/>
    </source>
</evidence>
<feature type="binding site" evidence="10">
    <location>
        <position position="286"/>
    </location>
    <ligand>
        <name>Mg(2+)</name>
        <dbReference type="ChEBI" id="CHEBI:18420"/>
        <label>1</label>
        <note>catalytic</note>
    </ligand>
</feature>
<comment type="catalytic activity">
    <reaction evidence="8">
        <text>adenosine 3',5'-bisphosphate + H2O = AMP + phosphate</text>
        <dbReference type="Rhea" id="RHEA:10040"/>
        <dbReference type="ChEBI" id="CHEBI:15377"/>
        <dbReference type="ChEBI" id="CHEBI:43474"/>
        <dbReference type="ChEBI" id="CHEBI:58343"/>
        <dbReference type="ChEBI" id="CHEBI:456215"/>
        <dbReference type="EC" id="3.1.3.7"/>
    </reaction>
    <physiologicalReaction direction="left-to-right" evidence="8">
        <dbReference type="Rhea" id="RHEA:10041"/>
    </physiologicalReaction>
</comment>
<name>A0AAE9WGL4_9SCHI</name>
<keyword evidence="6 10" id="KW-0460">Magnesium</keyword>
<dbReference type="GeneID" id="80878267"/>
<dbReference type="GO" id="GO:0043647">
    <property type="term" value="P:inositol phosphate metabolic process"/>
    <property type="evidence" value="ECO:0007669"/>
    <property type="project" value="UniProtKB-UniRule"/>
</dbReference>
<feature type="binding site" evidence="10">
    <location>
        <position position="136"/>
    </location>
    <ligand>
        <name>Mg(2+)</name>
        <dbReference type="ChEBI" id="CHEBI:18420"/>
        <label>1</label>
        <note>catalytic</note>
    </ligand>
</feature>
<dbReference type="InterPro" id="IPR006239">
    <property type="entry name" value="DPNP"/>
</dbReference>
<evidence type="ECO:0000313" key="13">
    <source>
        <dbReference type="Proteomes" id="UP001212411"/>
    </source>
</evidence>
<proteinExistence type="inferred from homology"/>
<evidence type="ECO:0000256" key="8">
    <source>
        <dbReference type="ARBA" id="ARBA00044479"/>
    </source>
</evidence>
<dbReference type="Gene3D" id="3.30.540.10">
    <property type="entry name" value="Fructose-1,6-Bisphosphatase, subunit A, domain 1"/>
    <property type="match status" value="1"/>
</dbReference>
<dbReference type="Gene3D" id="3.40.190.80">
    <property type="match status" value="1"/>
</dbReference>
<keyword evidence="5 11" id="KW-0378">Hydrolase</keyword>
<dbReference type="Pfam" id="PF00459">
    <property type="entry name" value="Inositol_P"/>
    <property type="match status" value="1"/>
</dbReference>
<evidence type="ECO:0000256" key="7">
    <source>
        <dbReference type="ARBA" id="ARBA00044466"/>
    </source>
</evidence>
<dbReference type="GO" id="GO:0008441">
    <property type="term" value="F:3'(2'),5'-bisphosphate nucleotidase activity"/>
    <property type="evidence" value="ECO:0007669"/>
    <property type="project" value="UniProtKB-UniRule"/>
</dbReference>
<evidence type="ECO:0000313" key="12">
    <source>
        <dbReference type="EMBL" id="WBW74661.1"/>
    </source>
</evidence>
<feature type="binding site" evidence="10">
    <location>
        <position position="138"/>
    </location>
    <ligand>
        <name>Mg(2+)</name>
        <dbReference type="ChEBI" id="CHEBI:18420"/>
        <label>1</label>
        <note>catalytic</note>
    </ligand>
</feature>
<evidence type="ECO:0000256" key="9">
    <source>
        <dbReference type="ARBA" id="ARBA00044484"/>
    </source>
</evidence>
<dbReference type="GO" id="GO:0046854">
    <property type="term" value="P:phosphatidylinositol phosphate biosynthetic process"/>
    <property type="evidence" value="ECO:0007669"/>
    <property type="project" value="InterPro"/>
</dbReference>
<dbReference type="InterPro" id="IPR020550">
    <property type="entry name" value="Inositol_monophosphatase_CS"/>
</dbReference>
<dbReference type="PANTHER" id="PTHR43200:SF6">
    <property type="entry name" value="3'(2'),5'-BISPHOSPHATE NUCLEOTIDASE"/>
    <property type="match status" value="1"/>
</dbReference>
<dbReference type="EC" id="3.1.3.7" evidence="3 11"/>
<evidence type="ECO:0000256" key="6">
    <source>
        <dbReference type="ARBA" id="ARBA00022842"/>
    </source>
</evidence>
<reference evidence="12 13" key="1">
    <citation type="journal article" date="2023" name="G3 (Bethesda)">
        <title>A high-quality reference genome for the fission yeast Schizosaccharomyces osmophilus.</title>
        <authorList>
            <person name="Jia G.S."/>
            <person name="Zhang W.C."/>
            <person name="Liang Y."/>
            <person name="Liu X.H."/>
            <person name="Rhind N."/>
            <person name="Pidoux A."/>
            <person name="Brysch-Herzberg M."/>
            <person name="Du L.L."/>
        </authorList>
    </citation>
    <scope>NUCLEOTIDE SEQUENCE [LARGE SCALE GENOMIC DNA]</scope>
    <source>
        <strain evidence="12 13">CBS 15793</strain>
    </source>
</reference>
<dbReference type="InterPro" id="IPR020583">
    <property type="entry name" value="Inositol_monoP_metal-BS"/>
</dbReference>
<feature type="binding site" evidence="10">
    <location>
        <position position="73"/>
    </location>
    <ligand>
        <name>Mg(2+)</name>
        <dbReference type="ChEBI" id="CHEBI:18420"/>
        <label>1</label>
        <note>catalytic</note>
    </ligand>
</feature>
<sequence>MNFQFEKEIAVIAVRRASYLTEKVFNQLIKEKSSAGAHSKEDKSPVTIGDFGAQAVVIALLKDAFPKDPIVGEEDADYLRSNKDTCSRVWSLVQESIQRSKERQELGQIKDAEQMMSVIDQGNYSGGREGRMWTLDPIDGTKGFLRGAQYAICLSLIENGKPMVSAISCPNLPFDFKQPETSPKGIIMSAIRGQGSFQYALHDLTAQPTQVHMKDVQDPKESKFCEGVEAGHSMQGTQEEIAKKLGIVYGPTKMDSQAKYVSLARGDGDIYLRLPTSMSFEEKIWDHAGGSLLVEEAGGVVSDMFGKPLDFGVGRTLKNNNGVIAAYKGIFQNVIDATAAITSQDPHFKKN</sequence>
<dbReference type="RefSeq" id="XP_056038904.1">
    <property type="nucleotide sequence ID" value="XM_056183578.1"/>
</dbReference>
<dbReference type="Proteomes" id="UP001212411">
    <property type="component" value="Chromosome 3"/>
</dbReference>